<dbReference type="GeneID" id="92181227"/>
<feature type="compositionally biased region" description="Basic residues" evidence="1">
    <location>
        <begin position="75"/>
        <end position="85"/>
    </location>
</feature>
<feature type="compositionally biased region" description="Low complexity" evidence="1">
    <location>
        <begin position="86"/>
        <end position="101"/>
    </location>
</feature>
<evidence type="ECO:0000313" key="4">
    <source>
        <dbReference type="Proteomes" id="UP001388673"/>
    </source>
</evidence>
<protein>
    <submittedName>
        <fullName evidence="3">Uncharacterized protein</fullName>
    </submittedName>
</protein>
<dbReference type="AlphaFoldDB" id="A0AAW0YYK6"/>
<gene>
    <name evidence="3" type="ORF">IAR55_003969</name>
</gene>
<keyword evidence="2" id="KW-0472">Membrane</keyword>
<feature type="transmembrane region" description="Helical" evidence="2">
    <location>
        <begin position="125"/>
        <end position="144"/>
    </location>
</feature>
<feature type="compositionally biased region" description="Basic and acidic residues" evidence="1">
    <location>
        <begin position="211"/>
        <end position="228"/>
    </location>
</feature>
<reference evidence="3 4" key="1">
    <citation type="journal article" date="2024" name="bioRxiv">
        <title>Comparative genomics of Cryptococcus and Kwoniella reveals pathogenesis evolution and contrasting karyotype dynamics via intercentromeric recombination or chromosome fusion.</title>
        <authorList>
            <person name="Coelho M.A."/>
            <person name="David-Palma M."/>
            <person name="Shea T."/>
            <person name="Bowers K."/>
            <person name="McGinley-Smith S."/>
            <person name="Mohammad A.W."/>
            <person name="Gnirke A."/>
            <person name="Yurkov A.M."/>
            <person name="Nowrousian M."/>
            <person name="Sun S."/>
            <person name="Cuomo C.A."/>
            <person name="Heitman J."/>
        </authorList>
    </citation>
    <scope>NUCLEOTIDE SEQUENCE [LARGE SCALE GENOMIC DNA]</scope>
    <source>
        <strain evidence="3 4">CBS 13917</strain>
    </source>
</reference>
<feature type="region of interest" description="Disordered" evidence="1">
    <location>
        <begin position="30"/>
        <end position="116"/>
    </location>
</feature>
<dbReference type="Proteomes" id="UP001388673">
    <property type="component" value="Unassembled WGS sequence"/>
</dbReference>
<dbReference type="RefSeq" id="XP_066802453.1">
    <property type="nucleotide sequence ID" value="XM_066947074.1"/>
</dbReference>
<evidence type="ECO:0000256" key="1">
    <source>
        <dbReference type="SAM" id="MobiDB-lite"/>
    </source>
</evidence>
<dbReference type="EMBL" id="JBCAWK010000007">
    <property type="protein sequence ID" value="KAK8853267.1"/>
    <property type="molecule type" value="Genomic_DNA"/>
</dbReference>
<feature type="region of interest" description="Disordered" evidence="1">
    <location>
        <begin position="200"/>
        <end position="235"/>
    </location>
</feature>
<sequence length="270" mass="29719">MLTPPRPPRLIITPCTPLDSALYLHHLSTTSTREKDDGDDVVSFLSDSSPSEYHRESDRSYELSYTHTHQPIPQKRSRPKTHRSHSSFGSSSSSSSSSFLSPTHLAPPPMTFSPRSNCAKNKRPFVTLSLIVLSLLLVLSSGYISSDPGMSTRMLEMEQYQLERLSITLTERLGKIVTWRGNSKSKGKGLRASRMEEMGGEHIGAGGGRPESSDPKRSESGSEVERGRTPVVGTGAGILSQAEWERYQGQIRSVEVQIPTSTLGGDVWDF</sequence>
<name>A0AAW0YYK6_9TREE</name>
<accession>A0AAW0YYK6</accession>
<dbReference type="KEGG" id="kne:92181227"/>
<evidence type="ECO:0000256" key="2">
    <source>
        <dbReference type="SAM" id="Phobius"/>
    </source>
</evidence>
<evidence type="ECO:0000313" key="3">
    <source>
        <dbReference type="EMBL" id="KAK8853267.1"/>
    </source>
</evidence>
<feature type="compositionally biased region" description="Basic and acidic residues" evidence="1">
    <location>
        <begin position="52"/>
        <end position="61"/>
    </location>
</feature>
<keyword evidence="2" id="KW-1133">Transmembrane helix</keyword>
<comment type="caution">
    <text evidence="3">The sequence shown here is derived from an EMBL/GenBank/DDBJ whole genome shotgun (WGS) entry which is preliminary data.</text>
</comment>
<keyword evidence="4" id="KW-1185">Reference proteome</keyword>
<proteinExistence type="predicted"/>
<organism evidence="3 4">
    <name type="scientific">Kwoniella newhampshirensis</name>
    <dbReference type="NCBI Taxonomy" id="1651941"/>
    <lineage>
        <taxon>Eukaryota</taxon>
        <taxon>Fungi</taxon>
        <taxon>Dikarya</taxon>
        <taxon>Basidiomycota</taxon>
        <taxon>Agaricomycotina</taxon>
        <taxon>Tremellomycetes</taxon>
        <taxon>Tremellales</taxon>
        <taxon>Cryptococcaceae</taxon>
        <taxon>Kwoniella</taxon>
    </lineage>
</organism>
<keyword evidence="2" id="KW-0812">Transmembrane</keyword>